<proteinExistence type="predicted"/>
<organism evidence="1 2">
    <name type="scientific">Jeotgalibaca arthritidis</name>
    <dbReference type="NCBI Taxonomy" id="1868794"/>
    <lineage>
        <taxon>Bacteria</taxon>
        <taxon>Bacillati</taxon>
        <taxon>Bacillota</taxon>
        <taxon>Bacilli</taxon>
        <taxon>Lactobacillales</taxon>
        <taxon>Carnobacteriaceae</taxon>
        <taxon>Jeotgalibaca</taxon>
    </lineage>
</organism>
<dbReference type="EMBL" id="CP049740">
    <property type="protein sequence ID" value="QII81148.1"/>
    <property type="molecule type" value="Genomic_DNA"/>
</dbReference>
<evidence type="ECO:0000313" key="1">
    <source>
        <dbReference type="EMBL" id="QII81148.1"/>
    </source>
</evidence>
<reference evidence="1 2" key="1">
    <citation type="journal article" date="2017" name="Int. J. Syst. Evol. Microbiol.">
        <title>Jeotgalibaca porci sp. nov. and Jeotgalibaca arthritidis sp. nov., isolated from pigs, and emended description of the genus Jeotgalibaca.</title>
        <authorList>
            <person name="Zamora L."/>
            <person name="Perez-Sancho M."/>
            <person name="Dominguez L."/>
            <person name="Fernandez-Garayzabal J.F."/>
            <person name="Vela A.I."/>
        </authorList>
    </citation>
    <scope>NUCLEOTIDE SEQUENCE [LARGE SCALE GENOMIC DNA]</scope>
    <source>
        <strain evidence="1 2">CECT 9157</strain>
    </source>
</reference>
<gene>
    <name evidence="1" type="ORF">G7057_00790</name>
</gene>
<evidence type="ECO:0008006" key="3">
    <source>
        <dbReference type="Google" id="ProtNLM"/>
    </source>
</evidence>
<name>A0A6G7K7C2_9LACT</name>
<dbReference type="Proteomes" id="UP000501451">
    <property type="component" value="Chromosome"/>
</dbReference>
<accession>A0A6G7K7C2</accession>
<protein>
    <recommendedName>
        <fullName evidence="3">Glycine zipper family protein</fullName>
    </recommendedName>
</protein>
<evidence type="ECO:0000313" key="2">
    <source>
        <dbReference type="Proteomes" id="UP000501451"/>
    </source>
</evidence>
<sequence length="98" mass="11115">MAKRKNSQIQKRNIQPKVTSVFDSSRLTPAEEQLQKENENTFLFTIIGMFSGMVIGLILNQMTLGFIIGIAIGAVIDFIINRQKQKKLMAKQDNTDEK</sequence>
<dbReference type="KEGG" id="jar:G7057_00790"/>
<keyword evidence="2" id="KW-1185">Reference proteome</keyword>
<dbReference type="RefSeq" id="WP_076765519.1">
    <property type="nucleotide sequence ID" value="NZ_CP049740.1"/>
</dbReference>
<dbReference type="AlphaFoldDB" id="A0A6G7K7C2"/>